<dbReference type="InterPro" id="IPR032710">
    <property type="entry name" value="NTF2-like_dom_sf"/>
</dbReference>
<dbReference type="RefSeq" id="WP_338688621.1">
    <property type="nucleotide sequence ID" value="NZ_AP024702.1"/>
</dbReference>
<dbReference type="EMBL" id="AP024702">
    <property type="protein sequence ID" value="BCX46749.1"/>
    <property type="molecule type" value="Genomic_DNA"/>
</dbReference>
<evidence type="ECO:0000313" key="3">
    <source>
        <dbReference type="Proteomes" id="UP001374893"/>
    </source>
</evidence>
<name>A0ABM7R7I9_9BACT</name>
<feature type="domain" description="SnoaL-like" evidence="1">
    <location>
        <begin position="10"/>
        <end position="108"/>
    </location>
</feature>
<dbReference type="InterPro" id="IPR037401">
    <property type="entry name" value="SnoaL-like"/>
</dbReference>
<dbReference type="Proteomes" id="UP001374893">
    <property type="component" value="Chromosome"/>
</dbReference>
<dbReference type="SUPFAM" id="SSF54427">
    <property type="entry name" value="NTF2-like"/>
    <property type="match status" value="1"/>
</dbReference>
<dbReference type="Gene3D" id="3.10.450.50">
    <property type="match status" value="1"/>
</dbReference>
<reference evidence="2 3" key="1">
    <citation type="submission" date="2021-06" db="EMBL/GenBank/DDBJ databases">
        <title>Complete genome of Haloferula helveola possessing various polysaccharide degrading enzymes.</title>
        <authorList>
            <person name="Takami H."/>
            <person name="Huang C."/>
            <person name="Hamasaki K."/>
        </authorList>
    </citation>
    <scope>NUCLEOTIDE SEQUENCE [LARGE SCALE GENOMIC DNA]</scope>
    <source>
        <strain evidence="2 3">CN-1</strain>
    </source>
</reference>
<gene>
    <name evidence="2" type="ORF">HAHE_06570</name>
</gene>
<sequence length="142" mass="16039">MSAAPLDCIRSYFGELRPETMDRLDQHYSPDVEFRDPINHGHGLDDLRLIFEDLFKQLSDVRIDVTSASGNAETGFLRWTMNYRFRGKARTLEGVSQFTFGSDGKVARQEDFWDAAFGVYAEFPLVGATLRGLRKVVRVAGG</sequence>
<protein>
    <submittedName>
        <fullName evidence="2">Transcriptional regulator</fullName>
    </submittedName>
</protein>
<evidence type="ECO:0000259" key="1">
    <source>
        <dbReference type="Pfam" id="PF12680"/>
    </source>
</evidence>
<accession>A0ABM7R7I9</accession>
<proteinExistence type="predicted"/>
<dbReference type="Pfam" id="PF12680">
    <property type="entry name" value="SnoaL_2"/>
    <property type="match status" value="1"/>
</dbReference>
<evidence type="ECO:0000313" key="2">
    <source>
        <dbReference type="EMBL" id="BCX46749.1"/>
    </source>
</evidence>
<organism evidence="2 3">
    <name type="scientific">Haloferula helveola</name>
    <dbReference type="NCBI Taxonomy" id="490095"/>
    <lineage>
        <taxon>Bacteria</taxon>
        <taxon>Pseudomonadati</taxon>
        <taxon>Verrucomicrobiota</taxon>
        <taxon>Verrucomicrobiia</taxon>
        <taxon>Verrucomicrobiales</taxon>
        <taxon>Verrucomicrobiaceae</taxon>
        <taxon>Haloferula</taxon>
    </lineage>
</organism>
<keyword evidence="3" id="KW-1185">Reference proteome</keyword>